<dbReference type="AlphaFoldDB" id="A0A6J4K2P0"/>
<proteinExistence type="predicted"/>
<evidence type="ECO:0000256" key="1">
    <source>
        <dbReference type="SAM" id="MobiDB-lite"/>
    </source>
</evidence>
<evidence type="ECO:0000313" key="2">
    <source>
        <dbReference type="EMBL" id="CAA9294113.1"/>
    </source>
</evidence>
<dbReference type="EMBL" id="CADCTU010000085">
    <property type="protein sequence ID" value="CAA9294113.1"/>
    <property type="molecule type" value="Genomic_DNA"/>
</dbReference>
<feature type="non-terminal residue" evidence="2">
    <location>
        <position position="1"/>
    </location>
</feature>
<sequence>QRGRRRRGGDGGRRGHRHGRRRGAQGQAARAERLGARVRLRARRLAAQARAHGVRGGLRHVALQLRRALGPAPRPQPRRRLLAVPGQRAERHGEVRPVPGVGGALLRGQPQLGDLRRVLARVRAGGRRHQRSGRRAVARRPDPQRHARPARRRPTVRRRPAVRSRDAPRLRRPAGRPGVAGQLQLLLHSPAPHRRHERREPHGRPDLRPVPERPDRVRAVLGRPDHLRAAVRRWDAAAGRGPERPHHHRRRPALPHARDHDAAVEHQLRDHAEVGGPVEHDVRLPEPRVRLARGVAPARAARLERDLRVHAGAERQLRLQLLHRAQGAAGSEVQLRPAEHPRPRVELL</sequence>
<reference evidence="2" key="1">
    <citation type="submission" date="2020-02" db="EMBL/GenBank/DDBJ databases">
        <authorList>
            <person name="Meier V. D."/>
        </authorList>
    </citation>
    <scope>NUCLEOTIDE SEQUENCE</scope>
    <source>
        <strain evidence="2">AVDCRST_MAG11</strain>
    </source>
</reference>
<feature type="compositionally biased region" description="Basic and acidic residues" evidence="1">
    <location>
        <begin position="198"/>
        <end position="235"/>
    </location>
</feature>
<accession>A0A6J4K2P0</accession>
<feature type="region of interest" description="Disordered" evidence="1">
    <location>
        <begin position="1"/>
        <end position="32"/>
    </location>
</feature>
<gene>
    <name evidence="2" type="ORF">AVDCRST_MAG11-343</name>
</gene>
<organism evidence="2">
    <name type="scientific">uncultured Gemmatimonadaceae bacterium</name>
    <dbReference type="NCBI Taxonomy" id="246130"/>
    <lineage>
        <taxon>Bacteria</taxon>
        <taxon>Pseudomonadati</taxon>
        <taxon>Gemmatimonadota</taxon>
        <taxon>Gemmatimonadia</taxon>
        <taxon>Gemmatimonadales</taxon>
        <taxon>Gemmatimonadaceae</taxon>
        <taxon>environmental samples</taxon>
    </lineage>
</organism>
<feature type="non-terminal residue" evidence="2">
    <location>
        <position position="348"/>
    </location>
</feature>
<feature type="compositionally biased region" description="Basic residues" evidence="1">
    <location>
        <begin position="146"/>
        <end position="162"/>
    </location>
</feature>
<feature type="compositionally biased region" description="Basic and acidic residues" evidence="1">
    <location>
        <begin position="337"/>
        <end position="348"/>
    </location>
</feature>
<name>A0A6J4K2P0_9BACT</name>
<feature type="region of interest" description="Disordered" evidence="1">
    <location>
        <begin position="328"/>
        <end position="348"/>
    </location>
</feature>
<protein>
    <submittedName>
        <fullName evidence="2">Uncharacterized protein</fullName>
    </submittedName>
</protein>
<feature type="compositionally biased region" description="Basic residues" evidence="1">
    <location>
        <begin position="123"/>
        <end position="138"/>
    </location>
</feature>
<feature type="region of interest" description="Disordered" evidence="1">
    <location>
        <begin position="123"/>
        <end position="257"/>
    </location>
</feature>
<feature type="compositionally biased region" description="Basic residues" evidence="1">
    <location>
        <begin position="14"/>
        <end position="23"/>
    </location>
</feature>